<protein>
    <submittedName>
        <fullName evidence="2">Uncharacterized protein</fullName>
    </submittedName>
</protein>
<evidence type="ECO:0000313" key="3">
    <source>
        <dbReference type="Proteomes" id="UP000297975"/>
    </source>
</evidence>
<dbReference type="Proteomes" id="UP000297975">
    <property type="component" value="Unassembled WGS sequence"/>
</dbReference>
<evidence type="ECO:0000256" key="1">
    <source>
        <dbReference type="SAM" id="Phobius"/>
    </source>
</evidence>
<organism evidence="2 3">
    <name type="scientific">Filobacillus milosensis</name>
    <dbReference type="NCBI Taxonomy" id="94137"/>
    <lineage>
        <taxon>Bacteria</taxon>
        <taxon>Bacillati</taxon>
        <taxon>Bacillota</taxon>
        <taxon>Bacilli</taxon>
        <taxon>Bacillales</taxon>
        <taxon>Bacillaceae</taxon>
        <taxon>Filobacillus</taxon>
    </lineage>
</organism>
<feature type="transmembrane region" description="Helical" evidence="1">
    <location>
        <begin position="58"/>
        <end position="80"/>
    </location>
</feature>
<name>A0A4Y8IN24_9BACI</name>
<dbReference type="EMBL" id="SOPW01000007">
    <property type="protein sequence ID" value="TFB21792.1"/>
    <property type="molecule type" value="Genomic_DNA"/>
</dbReference>
<dbReference type="AlphaFoldDB" id="A0A4Y8IN24"/>
<keyword evidence="1" id="KW-0812">Transmembrane</keyword>
<proteinExistence type="predicted"/>
<sequence>MNKGTLWLITLPVILLAILLIYKGIVLNNRVGVVDGAGIGISFIGFELNDSVPNEKVQYYATSFIITGITTLLIGLALMFKLLRLR</sequence>
<dbReference type="RefSeq" id="WP_134339936.1">
    <property type="nucleotide sequence ID" value="NZ_SOPW01000007.1"/>
</dbReference>
<comment type="caution">
    <text evidence="2">The sequence shown here is derived from an EMBL/GenBank/DDBJ whole genome shotgun (WGS) entry which is preliminary data.</text>
</comment>
<keyword evidence="3" id="KW-1185">Reference proteome</keyword>
<feature type="transmembrane region" description="Helical" evidence="1">
    <location>
        <begin position="6"/>
        <end position="22"/>
    </location>
</feature>
<dbReference type="OrthoDB" id="2454425at2"/>
<gene>
    <name evidence="2" type="ORF">E3U55_08175</name>
</gene>
<reference evidence="2 3" key="1">
    <citation type="submission" date="2019-03" db="EMBL/GenBank/DDBJ databases">
        <authorList>
            <person name="He R.-H."/>
        </authorList>
    </citation>
    <scope>NUCLEOTIDE SEQUENCE [LARGE SCALE GENOMIC DNA]</scope>
    <source>
        <strain evidence="3">SH 714</strain>
    </source>
</reference>
<keyword evidence="1" id="KW-1133">Transmembrane helix</keyword>
<feature type="transmembrane region" description="Helical" evidence="1">
    <location>
        <begin position="29"/>
        <end position="46"/>
    </location>
</feature>
<keyword evidence="1" id="KW-0472">Membrane</keyword>
<evidence type="ECO:0000313" key="2">
    <source>
        <dbReference type="EMBL" id="TFB21792.1"/>
    </source>
</evidence>
<accession>A0A4Y8IN24</accession>